<dbReference type="EMBL" id="JANWGH010000002">
    <property type="protein sequence ID" value="MCS5490925.1"/>
    <property type="molecule type" value="Genomic_DNA"/>
</dbReference>
<organism evidence="1 2">
    <name type="scientific">Algoriphagus limi</name>
    <dbReference type="NCBI Taxonomy" id="2975273"/>
    <lineage>
        <taxon>Bacteria</taxon>
        <taxon>Pseudomonadati</taxon>
        <taxon>Bacteroidota</taxon>
        <taxon>Cytophagia</taxon>
        <taxon>Cytophagales</taxon>
        <taxon>Cyclobacteriaceae</taxon>
        <taxon>Algoriphagus</taxon>
    </lineage>
</organism>
<comment type="caution">
    <text evidence="1">The sequence shown here is derived from an EMBL/GenBank/DDBJ whole genome shotgun (WGS) entry which is preliminary data.</text>
</comment>
<proteinExistence type="predicted"/>
<reference evidence="1 2" key="1">
    <citation type="submission" date="2022-08" db="EMBL/GenBank/DDBJ databases">
        <title>Algoriphagus sp. CAU 1643 isolated from mud.</title>
        <authorList>
            <person name="Kim W."/>
        </authorList>
    </citation>
    <scope>NUCLEOTIDE SEQUENCE [LARGE SCALE GENOMIC DNA]</scope>
    <source>
        <strain evidence="1 2">CAU 1643</strain>
    </source>
</reference>
<name>A0ABT2G6M4_9BACT</name>
<dbReference type="Pfam" id="PF13376">
    <property type="entry name" value="OmdA"/>
    <property type="match status" value="1"/>
</dbReference>
<keyword evidence="2" id="KW-1185">Reference proteome</keyword>
<dbReference type="Pfam" id="PF08922">
    <property type="entry name" value="DUF1905"/>
    <property type="match status" value="1"/>
</dbReference>
<dbReference type="InterPro" id="IPR015018">
    <property type="entry name" value="DUF1905"/>
</dbReference>
<evidence type="ECO:0000313" key="2">
    <source>
        <dbReference type="Proteomes" id="UP001206788"/>
    </source>
</evidence>
<dbReference type="Gene3D" id="2.40.30.100">
    <property type="entry name" value="AF2212/PG0164-like"/>
    <property type="match status" value="1"/>
</dbReference>
<dbReference type="SUPFAM" id="SSF141694">
    <property type="entry name" value="AF2212/PG0164-like"/>
    <property type="match status" value="1"/>
</dbReference>
<accession>A0ABT2G6M4</accession>
<protein>
    <submittedName>
        <fullName evidence="1">YdeI/OmpD-associated family protein</fullName>
    </submittedName>
</protein>
<sequence length="152" mass="17364">MKKIFEGIIYLEKFSGKGGWTYARIPLTFEKKGHYFGMRQVSGKIDDYSFEKKHLMPLGDGSLFLPISKDIRKVIKKEAGDPINLLLESPETPNAAPEELIACLKDYPGKFEAFLDLEAKEKSDWLEFIYSSNTENQKAERIIQLLDTLGIK</sequence>
<evidence type="ECO:0000313" key="1">
    <source>
        <dbReference type="EMBL" id="MCS5490925.1"/>
    </source>
</evidence>
<gene>
    <name evidence="1" type="ORF">NY014_10805</name>
</gene>
<dbReference type="Proteomes" id="UP001206788">
    <property type="component" value="Unassembled WGS sequence"/>
</dbReference>
<dbReference type="InterPro" id="IPR037079">
    <property type="entry name" value="AF2212/PG0164-like_sf"/>
</dbReference>
<dbReference type="RefSeq" id="WP_259414599.1">
    <property type="nucleotide sequence ID" value="NZ_JANWGH010000002.1"/>
</dbReference>